<feature type="compositionally biased region" description="Basic and acidic residues" evidence="1">
    <location>
        <begin position="207"/>
        <end position="228"/>
    </location>
</feature>
<proteinExistence type="predicted"/>
<organism evidence="2">
    <name type="scientific">Pseudo-nitzschia australis</name>
    <dbReference type="NCBI Taxonomy" id="44445"/>
    <lineage>
        <taxon>Eukaryota</taxon>
        <taxon>Sar</taxon>
        <taxon>Stramenopiles</taxon>
        <taxon>Ochrophyta</taxon>
        <taxon>Bacillariophyta</taxon>
        <taxon>Bacillariophyceae</taxon>
        <taxon>Bacillariophycidae</taxon>
        <taxon>Bacillariales</taxon>
        <taxon>Bacillariaceae</taxon>
        <taxon>Pseudo-nitzschia</taxon>
    </lineage>
</organism>
<gene>
    <name evidence="2" type="ORF">PAUS00366_LOCUS23129</name>
</gene>
<dbReference type="EMBL" id="HBIX01035350">
    <property type="protein sequence ID" value="CAE0730343.1"/>
    <property type="molecule type" value="Transcribed_RNA"/>
</dbReference>
<reference evidence="2" key="1">
    <citation type="submission" date="2021-01" db="EMBL/GenBank/DDBJ databases">
        <authorList>
            <person name="Corre E."/>
            <person name="Pelletier E."/>
            <person name="Niang G."/>
            <person name="Scheremetjew M."/>
            <person name="Finn R."/>
            <person name="Kale V."/>
            <person name="Holt S."/>
            <person name="Cochrane G."/>
            <person name="Meng A."/>
            <person name="Brown T."/>
            <person name="Cohen L."/>
        </authorList>
    </citation>
    <scope>NUCLEOTIDE SEQUENCE</scope>
    <source>
        <strain evidence="2">10249 10 AB</strain>
    </source>
</reference>
<accession>A0A7S4ER96</accession>
<dbReference type="AlphaFoldDB" id="A0A7S4ER96"/>
<dbReference type="InterPro" id="IPR029063">
    <property type="entry name" value="SAM-dependent_MTases_sf"/>
</dbReference>
<evidence type="ECO:0008006" key="3">
    <source>
        <dbReference type="Google" id="ProtNLM"/>
    </source>
</evidence>
<dbReference type="Gene3D" id="3.40.50.150">
    <property type="entry name" value="Vaccinia Virus protein VP39"/>
    <property type="match status" value="1"/>
</dbReference>
<evidence type="ECO:0000313" key="2">
    <source>
        <dbReference type="EMBL" id="CAE0730343.1"/>
    </source>
</evidence>
<name>A0A7S4ER96_9STRA</name>
<evidence type="ECO:0000256" key="1">
    <source>
        <dbReference type="SAM" id="MobiDB-lite"/>
    </source>
</evidence>
<protein>
    <recommendedName>
        <fullName evidence="3">Methyltransferase domain-containing protein</fullName>
    </recommendedName>
</protein>
<dbReference type="SUPFAM" id="SSF53335">
    <property type="entry name" value="S-adenosyl-L-methionine-dependent methyltransferases"/>
    <property type="match status" value="1"/>
</dbReference>
<sequence>MGRNRTRLGKKFYDSHVEHQREVLLYRKTGVVRRRSGNTRLISFLACLFFSARNPFTGSTLAFKPLRLQMRAGSRRIHPFIIGSVTTLTTCSISATTTPTYLFATSTQYTIDDSVCLPTKTETLEKAVHKACRSLDVYMEKKPTAAHTRRAFEVLVEMIGEGGSMDYDGIVLDSGCGTGKSTKILADSIHPRHLVIGVDRSLARLTKTKDNRQDSNDRDNKDENKDGNVSLSEREAYCHQVSENAYLVRAELVDFWRCCIEHGWTGDKNDTREKVYIGDDLKITHHYMLYPNPYPTKARLSSRWYAHLSFPLILKLGIPNMVIRSNWEGYLKEFARAIDMANDFYANQNNEDDISDTKNLALPYVSSAKKGPTERMDKSVGLTNFESKYDNVGESTYELLLAVIDR</sequence>
<feature type="region of interest" description="Disordered" evidence="1">
    <location>
        <begin position="206"/>
        <end position="228"/>
    </location>
</feature>